<dbReference type="AlphaFoldDB" id="A0A4S4D338"/>
<dbReference type="PROSITE" id="PS50863">
    <property type="entry name" value="B3"/>
    <property type="match status" value="2"/>
</dbReference>
<dbReference type="PANTHER" id="PTHR31391">
    <property type="entry name" value="B3 DOMAIN-CONTAINING PROTEIN OS11G0197600-RELATED"/>
    <property type="match status" value="1"/>
</dbReference>
<dbReference type="InterPro" id="IPR044837">
    <property type="entry name" value="REM16-like"/>
</dbReference>
<feature type="domain" description="TF-B3" evidence="6">
    <location>
        <begin position="122"/>
        <end position="222"/>
    </location>
</feature>
<keyword evidence="3" id="KW-0238">DNA-binding</keyword>
<sequence length="224" mass="25918">MSAYEKELFSNTDVTSNLEIPQSALYLPDAVEDNEIMLAWDHGKIWRFKAPLRRDGTGRRYMSCQWRQFAKDNSLMDRDVVKFYRSTSIVNLYVVSFERCVRGSWTASLISCICASNPPMSAYEKELFSKTDVTGNLEIPRSASALYLPDVAEDNDIMLVWDHGKIWRFKAPLRRDGTGRRYMSCQWRQFAKDNSLMDRDVVKFYAVPFERALRALPLFPGAPL</sequence>
<dbReference type="CDD" id="cd10017">
    <property type="entry name" value="B3_DNA"/>
    <property type="match status" value="2"/>
</dbReference>
<keyword evidence="4" id="KW-0804">Transcription</keyword>
<dbReference type="InterPro" id="IPR003340">
    <property type="entry name" value="B3_DNA-bd"/>
</dbReference>
<gene>
    <name evidence="7" type="ORF">TEA_002033</name>
</gene>
<proteinExistence type="predicted"/>
<dbReference type="GO" id="GO:0005634">
    <property type="term" value="C:nucleus"/>
    <property type="evidence" value="ECO:0007669"/>
    <property type="project" value="UniProtKB-SubCell"/>
</dbReference>
<evidence type="ECO:0000313" key="8">
    <source>
        <dbReference type="Proteomes" id="UP000306102"/>
    </source>
</evidence>
<dbReference type="EMBL" id="SDRB02012777">
    <property type="protein sequence ID" value="THF96709.1"/>
    <property type="molecule type" value="Genomic_DNA"/>
</dbReference>
<evidence type="ECO:0000256" key="2">
    <source>
        <dbReference type="ARBA" id="ARBA00023015"/>
    </source>
</evidence>
<organism evidence="7 8">
    <name type="scientific">Camellia sinensis var. sinensis</name>
    <name type="common">China tea</name>
    <dbReference type="NCBI Taxonomy" id="542762"/>
    <lineage>
        <taxon>Eukaryota</taxon>
        <taxon>Viridiplantae</taxon>
        <taxon>Streptophyta</taxon>
        <taxon>Embryophyta</taxon>
        <taxon>Tracheophyta</taxon>
        <taxon>Spermatophyta</taxon>
        <taxon>Magnoliopsida</taxon>
        <taxon>eudicotyledons</taxon>
        <taxon>Gunneridae</taxon>
        <taxon>Pentapetalae</taxon>
        <taxon>asterids</taxon>
        <taxon>Ericales</taxon>
        <taxon>Theaceae</taxon>
        <taxon>Camellia</taxon>
    </lineage>
</organism>
<reference evidence="7 8" key="1">
    <citation type="journal article" date="2018" name="Proc. Natl. Acad. Sci. U.S.A.">
        <title>Draft genome sequence of Camellia sinensis var. sinensis provides insights into the evolution of the tea genome and tea quality.</title>
        <authorList>
            <person name="Wei C."/>
            <person name="Yang H."/>
            <person name="Wang S."/>
            <person name="Zhao J."/>
            <person name="Liu C."/>
            <person name="Gao L."/>
            <person name="Xia E."/>
            <person name="Lu Y."/>
            <person name="Tai Y."/>
            <person name="She G."/>
            <person name="Sun J."/>
            <person name="Cao H."/>
            <person name="Tong W."/>
            <person name="Gao Q."/>
            <person name="Li Y."/>
            <person name="Deng W."/>
            <person name="Jiang X."/>
            <person name="Wang W."/>
            <person name="Chen Q."/>
            <person name="Zhang S."/>
            <person name="Li H."/>
            <person name="Wu J."/>
            <person name="Wang P."/>
            <person name="Li P."/>
            <person name="Shi C."/>
            <person name="Zheng F."/>
            <person name="Jian J."/>
            <person name="Huang B."/>
            <person name="Shan D."/>
            <person name="Shi M."/>
            <person name="Fang C."/>
            <person name="Yue Y."/>
            <person name="Li F."/>
            <person name="Li D."/>
            <person name="Wei S."/>
            <person name="Han B."/>
            <person name="Jiang C."/>
            <person name="Yin Y."/>
            <person name="Xia T."/>
            <person name="Zhang Z."/>
            <person name="Bennetzen J.L."/>
            <person name="Zhao S."/>
            <person name="Wan X."/>
        </authorList>
    </citation>
    <scope>NUCLEOTIDE SEQUENCE [LARGE SCALE GENOMIC DNA]</scope>
    <source>
        <strain evidence="8">cv. Shuchazao</strain>
        <tissue evidence="7">Leaf</tissue>
    </source>
</reference>
<keyword evidence="8" id="KW-1185">Reference proteome</keyword>
<dbReference type="GO" id="GO:0003677">
    <property type="term" value="F:DNA binding"/>
    <property type="evidence" value="ECO:0007669"/>
    <property type="project" value="UniProtKB-KW"/>
</dbReference>
<comment type="caution">
    <text evidence="7">The sequence shown here is derived from an EMBL/GenBank/DDBJ whole genome shotgun (WGS) entry which is preliminary data.</text>
</comment>
<evidence type="ECO:0000256" key="3">
    <source>
        <dbReference type="ARBA" id="ARBA00023125"/>
    </source>
</evidence>
<evidence type="ECO:0000259" key="6">
    <source>
        <dbReference type="PROSITE" id="PS50863"/>
    </source>
</evidence>
<evidence type="ECO:0000256" key="5">
    <source>
        <dbReference type="ARBA" id="ARBA00023242"/>
    </source>
</evidence>
<evidence type="ECO:0000313" key="7">
    <source>
        <dbReference type="EMBL" id="THF96709.1"/>
    </source>
</evidence>
<name>A0A4S4D338_CAMSN</name>
<dbReference type="Pfam" id="PF02362">
    <property type="entry name" value="B3"/>
    <property type="match status" value="2"/>
</dbReference>
<dbReference type="SMART" id="SM01019">
    <property type="entry name" value="B3"/>
    <property type="match status" value="2"/>
</dbReference>
<dbReference type="PANTHER" id="PTHR31391:SF168">
    <property type="entry name" value="B3 DOMAIN-CONTAINING PROTEIN REM16-LIKE"/>
    <property type="match status" value="1"/>
</dbReference>
<feature type="domain" description="TF-B3" evidence="6">
    <location>
        <begin position="3"/>
        <end position="98"/>
    </location>
</feature>
<keyword evidence="2" id="KW-0805">Transcription regulation</keyword>
<evidence type="ECO:0000256" key="4">
    <source>
        <dbReference type="ARBA" id="ARBA00023163"/>
    </source>
</evidence>
<accession>A0A4S4D338</accession>
<comment type="subcellular location">
    <subcellularLocation>
        <location evidence="1">Nucleus</location>
    </subcellularLocation>
</comment>
<dbReference type="Gene3D" id="2.40.330.10">
    <property type="entry name" value="DNA-binding pseudobarrel domain"/>
    <property type="match status" value="2"/>
</dbReference>
<evidence type="ECO:0000256" key="1">
    <source>
        <dbReference type="ARBA" id="ARBA00004123"/>
    </source>
</evidence>
<keyword evidence="5" id="KW-0539">Nucleus</keyword>
<dbReference type="Proteomes" id="UP000306102">
    <property type="component" value="Unassembled WGS sequence"/>
</dbReference>
<dbReference type="SUPFAM" id="SSF101936">
    <property type="entry name" value="DNA-binding pseudobarrel domain"/>
    <property type="match status" value="2"/>
</dbReference>
<dbReference type="InterPro" id="IPR015300">
    <property type="entry name" value="DNA-bd_pseudobarrel_sf"/>
</dbReference>
<protein>
    <recommendedName>
        <fullName evidence="6">TF-B3 domain-containing protein</fullName>
    </recommendedName>
</protein>